<dbReference type="SUPFAM" id="SSF53474">
    <property type="entry name" value="alpha/beta-Hydrolases"/>
    <property type="match status" value="1"/>
</dbReference>
<dbReference type="PANTHER" id="PTHR48098:SF6">
    <property type="entry name" value="FERRI-BACILLIBACTIN ESTERASE BESA"/>
    <property type="match status" value="1"/>
</dbReference>
<evidence type="ECO:0008006" key="3">
    <source>
        <dbReference type="Google" id="ProtNLM"/>
    </source>
</evidence>
<accession>A0A917LPS8</accession>
<sequence length="272" mass="31176">MKYLSQFIILAILLANCSKKTTYSDPIPEHDSFKIESIEVNETRTINVWTPEDYNETDISYPVLYMPDGGIEGEDFPHIANTIAKLVKNESIPPIILVGIANTDRHRDLTGFSDTEYDKQYAPQTDGAKNYRAFISDELFQEIGNRYRVTDRKGLVGESLAGLFVVETLFLTPDLFDFYIAMDPSLWWNDTYLTNTVQEHLINFPTKNIKFWFAGSDAVDISKSTNKLAEILTTNAPQTLTWTYSDEPNEQHNTIFRATKEKAFIWTLNDNE</sequence>
<dbReference type="Pfam" id="PF00756">
    <property type="entry name" value="Esterase"/>
    <property type="match status" value="1"/>
</dbReference>
<gene>
    <name evidence="1" type="ORF">GCM10010976_21250</name>
</gene>
<reference evidence="1" key="1">
    <citation type="journal article" date="2014" name="Int. J. Syst. Evol. Microbiol.">
        <title>Complete genome sequence of Corynebacterium casei LMG S-19264T (=DSM 44701T), isolated from a smear-ripened cheese.</title>
        <authorList>
            <consortium name="US DOE Joint Genome Institute (JGI-PGF)"/>
            <person name="Walter F."/>
            <person name="Albersmeier A."/>
            <person name="Kalinowski J."/>
            <person name="Ruckert C."/>
        </authorList>
    </citation>
    <scope>NUCLEOTIDE SEQUENCE</scope>
    <source>
        <strain evidence="1">CGMCC 1.12751</strain>
    </source>
</reference>
<dbReference type="EMBL" id="BMFQ01000002">
    <property type="protein sequence ID" value="GGG49689.1"/>
    <property type="molecule type" value="Genomic_DNA"/>
</dbReference>
<evidence type="ECO:0000313" key="1">
    <source>
        <dbReference type="EMBL" id="GGG49689.1"/>
    </source>
</evidence>
<dbReference type="AlphaFoldDB" id="A0A917LPS8"/>
<protein>
    <recommendedName>
        <fullName evidence="3">Alpha/beta hydrolase</fullName>
    </recommendedName>
</protein>
<dbReference type="InterPro" id="IPR050583">
    <property type="entry name" value="Mycobacterial_A85_antigen"/>
</dbReference>
<evidence type="ECO:0000313" key="2">
    <source>
        <dbReference type="Proteomes" id="UP000625976"/>
    </source>
</evidence>
<dbReference type="PANTHER" id="PTHR48098">
    <property type="entry name" value="ENTEROCHELIN ESTERASE-RELATED"/>
    <property type="match status" value="1"/>
</dbReference>
<dbReference type="InterPro" id="IPR000801">
    <property type="entry name" value="Esterase-like"/>
</dbReference>
<dbReference type="RefSeq" id="WP_188464577.1">
    <property type="nucleotide sequence ID" value="NZ_BMFQ01000002.1"/>
</dbReference>
<dbReference type="InterPro" id="IPR029058">
    <property type="entry name" value="AB_hydrolase_fold"/>
</dbReference>
<comment type="caution">
    <text evidence="1">The sequence shown here is derived from an EMBL/GenBank/DDBJ whole genome shotgun (WGS) entry which is preliminary data.</text>
</comment>
<dbReference type="Proteomes" id="UP000625976">
    <property type="component" value="Unassembled WGS sequence"/>
</dbReference>
<organism evidence="1 2">
    <name type="scientific">Bizionia arctica</name>
    <dbReference type="NCBI Taxonomy" id="1495645"/>
    <lineage>
        <taxon>Bacteria</taxon>
        <taxon>Pseudomonadati</taxon>
        <taxon>Bacteroidota</taxon>
        <taxon>Flavobacteriia</taxon>
        <taxon>Flavobacteriales</taxon>
        <taxon>Flavobacteriaceae</taxon>
        <taxon>Bizionia</taxon>
    </lineage>
</organism>
<dbReference type="Gene3D" id="3.40.50.1820">
    <property type="entry name" value="alpha/beta hydrolase"/>
    <property type="match status" value="1"/>
</dbReference>
<proteinExistence type="predicted"/>
<reference evidence="1" key="2">
    <citation type="submission" date="2020-09" db="EMBL/GenBank/DDBJ databases">
        <authorList>
            <person name="Sun Q."/>
            <person name="Zhou Y."/>
        </authorList>
    </citation>
    <scope>NUCLEOTIDE SEQUENCE</scope>
    <source>
        <strain evidence="1">CGMCC 1.12751</strain>
    </source>
</reference>
<keyword evidence="2" id="KW-1185">Reference proteome</keyword>
<name>A0A917LPS8_9FLAO</name>